<dbReference type="InterPro" id="IPR050277">
    <property type="entry name" value="Sodium:Solute_Symporter"/>
</dbReference>
<feature type="transmembrane region" description="Helical" evidence="14">
    <location>
        <begin position="180"/>
        <end position="206"/>
    </location>
</feature>
<keyword evidence="9" id="KW-0406">Ion transport</keyword>
<accession>C0QA91</accession>
<evidence type="ECO:0000256" key="5">
    <source>
        <dbReference type="ARBA" id="ARBA00022692"/>
    </source>
</evidence>
<dbReference type="Pfam" id="PF00474">
    <property type="entry name" value="SSF"/>
    <property type="match status" value="1"/>
</dbReference>
<feature type="transmembrane region" description="Helical" evidence="14">
    <location>
        <begin position="226"/>
        <end position="244"/>
    </location>
</feature>
<evidence type="ECO:0000256" key="2">
    <source>
        <dbReference type="ARBA" id="ARBA00006434"/>
    </source>
</evidence>
<sequence>MNPYQLFLCLLFAYTALLISVGWYFNKRQQTQTDFFLAGKNAGMLSIGCSAAASWLTAGGILAVIGFFMLLGMGSVWGFVAPNIIALFAIGLFVRKIKGLPAITQPELLELRYGSYLRLPVAIIITVVMILFAVADIKGFAMVLSTFYGVSPLMSALIVALAVSIYVTMGGLSAVIATDIIQFLCLTLFVLIMAGVVMTSAGTLTAEPVAALLTSVPDNWWNPGSIGLPMILIFSIAIIPGWITEQDQWQKVWAATDERSARNGMFLGSVLVTVVFAGCAFLALGLNTIYPEIAGAGFPMGMARAEPALLTFIMDHNFSGFILALSAVGLATAAMSCTDTFATSGASCISRDIFQRYLHPGATMKQMLVVNRISVVIIIVFATLGSFFIGSIIDAIHIATFIASASYFFALMGGLYWRRATGQGAVASMVTGFIIQSGLVILDLAKTPPMAPPFLETIHPILMGHGVILSMAVSGLVFVGVSLSTAPTSRVRLALFFKNEAEKLTTAMATPATAMAAPEILDLIQERPRGNRTTLHLSCDILGTLEWKNFVDNLQGSREHWVSASGRESIRRITHPDILSCVSVSRGATNATLWLEAEAETNSLERVKQDMAHAYTEILTVVKG</sequence>
<feature type="transmembrane region" description="Helical" evidence="14">
    <location>
        <begin position="6"/>
        <end position="25"/>
    </location>
</feature>
<feature type="transmembrane region" description="Helical" evidence="14">
    <location>
        <begin position="424"/>
        <end position="442"/>
    </location>
</feature>
<feature type="transmembrane region" description="Helical" evidence="14">
    <location>
        <begin position="462"/>
        <end position="483"/>
    </location>
</feature>
<dbReference type="PANTHER" id="PTHR48086">
    <property type="entry name" value="SODIUM/PROLINE SYMPORTER-RELATED"/>
    <property type="match status" value="1"/>
</dbReference>
<dbReference type="PANTHER" id="PTHR48086:SF3">
    <property type="entry name" value="SODIUM_PROLINE SYMPORTER"/>
    <property type="match status" value="1"/>
</dbReference>
<dbReference type="HOGENOM" id="CLU_424317_0_0_7"/>
<feature type="transmembrane region" description="Helical" evidence="14">
    <location>
        <begin position="115"/>
        <end position="135"/>
    </location>
</feature>
<dbReference type="KEGG" id="dat:HRM2_15670"/>
<dbReference type="EMBL" id="CP001087">
    <property type="protein sequence ID" value="ACN14676.1"/>
    <property type="molecule type" value="Genomic_DNA"/>
</dbReference>
<dbReference type="InterPro" id="IPR038377">
    <property type="entry name" value="Na/Glc_symporter_sf"/>
</dbReference>
<comment type="similarity">
    <text evidence="2 13">Belongs to the sodium:solute symporter (SSF) (TC 2.A.21) family.</text>
</comment>
<feature type="transmembrane region" description="Helical" evidence="14">
    <location>
        <begin position="147"/>
        <end position="168"/>
    </location>
</feature>
<comment type="catalytic activity">
    <reaction evidence="12">
        <text>L-proline(in) + Na(+)(in) = L-proline(out) + Na(+)(out)</text>
        <dbReference type="Rhea" id="RHEA:28967"/>
        <dbReference type="ChEBI" id="CHEBI:29101"/>
        <dbReference type="ChEBI" id="CHEBI:60039"/>
    </reaction>
</comment>
<evidence type="ECO:0000313" key="15">
    <source>
        <dbReference type="EMBL" id="ACN14676.1"/>
    </source>
</evidence>
<reference evidence="15 16" key="1">
    <citation type="journal article" date="2009" name="Environ. Microbiol.">
        <title>Genome sequence of Desulfobacterium autotrophicum HRM2, a marine sulfate reducer oxidizing organic carbon completely to carbon dioxide.</title>
        <authorList>
            <person name="Strittmatter A.W."/>
            <person name="Liesegang H."/>
            <person name="Rabus R."/>
            <person name="Decker I."/>
            <person name="Amann J."/>
            <person name="Andres S."/>
            <person name="Henne A."/>
            <person name="Fricke W.F."/>
            <person name="Martinez-Arias R."/>
            <person name="Bartels D."/>
            <person name="Goesmann A."/>
            <person name="Krause L."/>
            <person name="Puehler A."/>
            <person name="Klenk H.P."/>
            <person name="Richter M."/>
            <person name="Schuler M."/>
            <person name="Gloeckner F.O."/>
            <person name="Meyerdierks A."/>
            <person name="Gottschalk G."/>
            <person name="Amann R."/>
        </authorList>
    </citation>
    <scope>NUCLEOTIDE SEQUENCE [LARGE SCALE GENOMIC DNA]</scope>
    <source>
        <strain evidence="16">ATCC 43914 / DSM 3382 / HRM2</strain>
    </source>
</reference>
<dbReference type="InterPro" id="IPR001734">
    <property type="entry name" value="Na/solute_symporter"/>
</dbReference>
<evidence type="ECO:0000256" key="4">
    <source>
        <dbReference type="ARBA" id="ARBA00022475"/>
    </source>
</evidence>
<evidence type="ECO:0000256" key="13">
    <source>
        <dbReference type="RuleBase" id="RU362091"/>
    </source>
</evidence>
<keyword evidence="6" id="KW-0769">Symport</keyword>
<evidence type="ECO:0000256" key="14">
    <source>
        <dbReference type="SAM" id="Phobius"/>
    </source>
</evidence>
<evidence type="ECO:0000256" key="6">
    <source>
        <dbReference type="ARBA" id="ARBA00022847"/>
    </source>
</evidence>
<feature type="transmembrane region" description="Helical" evidence="14">
    <location>
        <begin position="76"/>
        <end position="94"/>
    </location>
</feature>
<keyword evidence="3" id="KW-0813">Transport</keyword>
<feature type="transmembrane region" description="Helical" evidence="14">
    <location>
        <begin position="265"/>
        <end position="290"/>
    </location>
</feature>
<keyword evidence="16" id="KW-1185">Reference proteome</keyword>
<feature type="transmembrane region" description="Helical" evidence="14">
    <location>
        <begin position="395"/>
        <end position="417"/>
    </location>
</feature>
<dbReference type="GO" id="GO:0005886">
    <property type="term" value="C:plasma membrane"/>
    <property type="evidence" value="ECO:0007669"/>
    <property type="project" value="UniProtKB-SubCell"/>
</dbReference>
<evidence type="ECO:0000313" key="16">
    <source>
        <dbReference type="Proteomes" id="UP000000442"/>
    </source>
</evidence>
<evidence type="ECO:0000256" key="3">
    <source>
        <dbReference type="ARBA" id="ARBA00022448"/>
    </source>
</evidence>
<dbReference type="GO" id="GO:0015293">
    <property type="term" value="F:symporter activity"/>
    <property type="evidence" value="ECO:0007669"/>
    <property type="project" value="UniProtKB-KW"/>
</dbReference>
<name>C0QA91_DESAH</name>
<evidence type="ECO:0000256" key="7">
    <source>
        <dbReference type="ARBA" id="ARBA00022989"/>
    </source>
</evidence>
<dbReference type="CDD" id="cd10322">
    <property type="entry name" value="SLC5sbd"/>
    <property type="match status" value="1"/>
</dbReference>
<keyword evidence="11" id="KW-0739">Sodium transport</keyword>
<dbReference type="GO" id="GO:0006814">
    <property type="term" value="P:sodium ion transport"/>
    <property type="evidence" value="ECO:0007669"/>
    <property type="project" value="UniProtKB-KW"/>
</dbReference>
<dbReference type="PROSITE" id="PS00457">
    <property type="entry name" value="NA_SOLUT_SYMP_2"/>
    <property type="match status" value="1"/>
</dbReference>
<keyword evidence="8" id="KW-0915">Sodium</keyword>
<dbReference type="RefSeq" id="WP_015903463.1">
    <property type="nucleotide sequence ID" value="NC_012108.1"/>
</dbReference>
<dbReference type="eggNOG" id="COG0591">
    <property type="taxonomic scope" value="Bacteria"/>
</dbReference>
<dbReference type="AlphaFoldDB" id="C0QA91"/>
<evidence type="ECO:0000256" key="12">
    <source>
        <dbReference type="ARBA" id="ARBA00033708"/>
    </source>
</evidence>
<evidence type="ECO:0000256" key="8">
    <source>
        <dbReference type="ARBA" id="ARBA00023053"/>
    </source>
</evidence>
<keyword evidence="4" id="KW-1003">Cell membrane</keyword>
<dbReference type="STRING" id="177437.HRM2_15670"/>
<dbReference type="PROSITE" id="PS50283">
    <property type="entry name" value="NA_SOLUT_SYMP_3"/>
    <property type="match status" value="1"/>
</dbReference>
<dbReference type="Gene3D" id="1.20.1730.10">
    <property type="entry name" value="Sodium/glucose cotransporter"/>
    <property type="match status" value="1"/>
</dbReference>
<evidence type="ECO:0000256" key="1">
    <source>
        <dbReference type="ARBA" id="ARBA00004651"/>
    </source>
</evidence>
<keyword evidence="7 14" id="KW-1133">Transmembrane helix</keyword>
<protein>
    <submittedName>
        <fullName evidence="15">Sodium/solute symporter family protein</fullName>
    </submittedName>
</protein>
<evidence type="ECO:0000256" key="9">
    <source>
        <dbReference type="ARBA" id="ARBA00023065"/>
    </source>
</evidence>
<dbReference type="OrthoDB" id="8951256at2"/>
<proteinExistence type="inferred from homology"/>
<dbReference type="InterPro" id="IPR018212">
    <property type="entry name" value="Na/solute_symporter_CS"/>
</dbReference>
<comment type="subcellular location">
    <subcellularLocation>
        <location evidence="1">Cell membrane</location>
        <topology evidence="1">Multi-pass membrane protein</topology>
    </subcellularLocation>
</comment>
<keyword evidence="10 14" id="KW-0472">Membrane</keyword>
<gene>
    <name evidence="15" type="ordered locus">HRM2_15670</name>
</gene>
<keyword evidence="5 14" id="KW-0812">Transmembrane</keyword>
<organism evidence="15 16">
    <name type="scientific">Desulforapulum autotrophicum (strain ATCC 43914 / DSM 3382 / VKM B-1955 / HRM2)</name>
    <name type="common">Desulfobacterium autotrophicum</name>
    <dbReference type="NCBI Taxonomy" id="177437"/>
    <lineage>
        <taxon>Bacteria</taxon>
        <taxon>Pseudomonadati</taxon>
        <taxon>Thermodesulfobacteriota</taxon>
        <taxon>Desulfobacteria</taxon>
        <taxon>Desulfobacterales</taxon>
        <taxon>Desulfobacteraceae</taxon>
        <taxon>Desulforapulum</taxon>
    </lineage>
</organism>
<feature type="transmembrane region" description="Helical" evidence="14">
    <location>
        <begin position="45"/>
        <end position="70"/>
    </location>
</feature>
<feature type="transmembrane region" description="Helical" evidence="14">
    <location>
        <begin position="369"/>
        <end position="389"/>
    </location>
</feature>
<dbReference type="Proteomes" id="UP000000442">
    <property type="component" value="Chromosome"/>
</dbReference>
<dbReference type="GO" id="GO:0046942">
    <property type="term" value="P:carboxylic acid transport"/>
    <property type="evidence" value="ECO:0007669"/>
    <property type="project" value="UniProtKB-ARBA"/>
</dbReference>
<evidence type="ECO:0000256" key="11">
    <source>
        <dbReference type="ARBA" id="ARBA00023201"/>
    </source>
</evidence>
<evidence type="ECO:0000256" key="10">
    <source>
        <dbReference type="ARBA" id="ARBA00023136"/>
    </source>
</evidence>